<reference evidence="1 2" key="1">
    <citation type="submission" date="2024-01" db="EMBL/GenBank/DDBJ databases">
        <title>A telomere-to-telomere, gap-free genome of sweet tea (Lithocarpus litseifolius).</title>
        <authorList>
            <person name="Zhou J."/>
        </authorList>
    </citation>
    <scope>NUCLEOTIDE SEQUENCE [LARGE SCALE GENOMIC DNA]</scope>
    <source>
        <strain evidence="1">Zhou-2022a</strain>
        <tissue evidence="1">Leaf</tissue>
    </source>
</reference>
<gene>
    <name evidence="1" type="ORF">SO802_026005</name>
</gene>
<sequence>MVENMSGQVAGFHKKLVQVDTEVVDVLSMEETVTGFEGKLNAIDKTLSEDYMYPSKVLLMRIKRSWLILNVLLLLMLSQFKKSISIRVLSVQQRVVSLLT</sequence>
<evidence type="ECO:0000313" key="2">
    <source>
        <dbReference type="Proteomes" id="UP001459277"/>
    </source>
</evidence>
<dbReference type="Proteomes" id="UP001459277">
    <property type="component" value="Unassembled WGS sequence"/>
</dbReference>
<name>A0AAW2C3S1_9ROSI</name>
<organism evidence="1 2">
    <name type="scientific">Lithocarpus litseifolius</name>
    <dbReference type="NCBI Taxonomy" id="425828"/>
    <lineage>
        <taxon>Eukaryota</taxon>
        <taxon>Viridiplantae</taxon>
        <taxon>Streptophyta</taxon>
        <taxon>Embryophyta</taxon>
        <taxon>Tracheophyta</taxon>
        <taxon>Spermatophyta</taxon>
        <taxon>Magnoliopsida</taxon>
        <taxon>eudicotyledons</taxon>
        <taxon>Gunneridae</taxon>
        <taxon>Pentapetalae</taxon>
        <taxon>rosids</taxon>
        <taxon>fabids</taxon>
        <taxon>Fagales</taxon>
        <taxon>Fagaceae</taxon>
        <taxon>Lithocarpus</taxon>
    </lineage>
</organism>
<comment type="caution">
    <text evidence="1">The sequence shown here is derived from an EMBL/GenBank/DDBJ whole genome shotgun (WGS) entry which is preliminary data.</text>
</comment>
<evidence type="ECO:0000313" key="1">
    <source>
        <dbReference type="EMBL" id="KAK9991020.1"/>
    </source>
</evidence>
<accession>A0AAW2C3S1</accession>
<dbReference type="AlphaFoldDB" id="A0AAW2C3S1"/>
<dbReference type="EMBL" id="JAZDWU010000009">
    <property type="protein sequence ID" value="KAK9991020.1"/>
    <property type="molecule type" value="Genomic_DNA"/>
</dbReference>
<proteinExistence type="predicted"/>
<protein>
    <submittedName>
        <fullName evidence="1">Uncharacterized protein</fullName>
    </submittedName>
</protein>
<keyword evidence="2" id="KW-1185">Reference proteome</keyword>